<feature type="compositionally biased region" description="Acidic residues" evidence="1">
    <location>
        <begin position="84"/>
        <end position="94"/>
    </location>
</feature>
<feature type="region of interest" description="Disordered" evidence="1">
    <location>
        <begin position="1"/>
        <end position="108"/>
    </location>
</feature>
<proteinExistence type="predicted"/>
<dbReference type="AlphaFoldDB" id="A0AA46K6W4"/>
<evidence type="ECO:0000313" key="2">
    <source>
        <dbReference type="EMBL" id="TQI85654.1"/>
    </source>
</evidence>
<protein>
    <submittedName>
        <fullName evidence="2">Uncharacterized protein</fullName>
    </submittedName>
</protein>
<evidence type="ECO:0000256" key="1">
    <source>
        <dbReference type="SAM" id="MobiDB-lite"/>
    </source>
</evidence>
<accession>A0AA46K6W4</accession>
<feature type="region of interest" description="Disordered" evidence="1">
    <location>
        <begin position="149"/>
        <end position="202"/>
    </location>
</feature>
<reference evidence="2 3" key="2">
    <citation type="submission" date="2019-07" db="EMBL/GenBank/DDBJ databases">
        <title>Investigation of anaerobic lignin degradation for improved lignocellulosic biofuels.</title>
        <authorList>
            <person name="Deangelis K.PhD."/>
        </authorList>
    </citation>
    <scope>NUCLEOTIDE SEQUENCE [LARGE SCALE GENOMIC DNA]</scope>
    <source>
        <strain evidence="2 3">106R</strain>
    </source>
</reference>
<name>A0AA46K6W4_SERMA</name>
<feature type="compositionally biased region" description="Basic and acidic residues" evidence="1">
    <location>
        <begin position="159"/>
        <end position="181"/>
    </location>
</feature>
<comment type="caution">
    <text evidence="2">The sequence shown here is derived from an EMBL/GenBank/DDBJ whole genome shotgun (WGS) entry which is preliminary data.</text>
</comment>
<feature type="compositionally biased region" description="Acidic residues" evidence="1">
    <location>
        <begin position="38"/>
        <end position="70"/>
    </location>
</feature>
<dbReference type="RefSeq" id="WP_185742319.1">
    <property type="nucleotide sequence ID" value="NZ_VFMJ01000001.1"/>
</dbReference>
<reference evidence="2 3" key="1">
    <citation type="submission" date="2019-06" db="EMBL/GenBank/DDBJ databases">
        <authorList>
            <person name="Deangelis K."/>
            <person name="Huntemann M."/>
            <person name="Clum A."/>
            <person name="Pillay M."/>
            <person name="Palaniappan K."/>
            <person name="Varghese N."/>
            <person name="Mikhailova N."/>
            <person name="Stamatis D."/>
            <person name="Reddy T."/>
            <person name="Daum C."/>
            <person name="Shapiro N."/>
            <person name="Ivanova N."/>
            <person name="Kyrpides N."/>
            <person name="Woyke T."/>
        </authorList>
    </citation>
    <scope>NUCLEOTIDE SEQUENCE [LARGE SCALE GENOMIC DNA]</scope>
    <source>
        <strain evidence="2 3">106R</strain>
    </source>
</reference>
<evidence type="ECO:0000313" key="3">
    <source>
        <dbReference type="Proteomes" id="UP000320710"/>
    </source>
</evidence>
<organism evidence="2 3">
    <name type="scientific">Serratia marcescens</name>
    <dbReference type="NCBI Taxonomy" id="615"/>
    <lineage>
        <taxon>Bacteria</taxon>
        <taxon>Pseudomonadati</taxon>
        <taxon>Pseudomonadota</taxon>
        <taxon>Gammaproteobacteria</taxon>
        <taxon>Enterobacterales</taxon>
        <taxon>Yersiniaceae</taxon>
        <taxon>Serratia</taxon>
    </lineage>
</organism>
<gene>
    <name evidence="2" type="ORF">FHU12_3223</name>
</gene>
<dbReference type="EMBL" id="VFMJ01000001">
    <property type="protein sequence ID" value="TQI85654.1"/>
    <property type="molecule type" value="Genomic_DNA"/>
</dbReference>
<dbReference type="Proteomes" id="UP000320710">
    <property type="component" value="Unassembled WGS sequence"/>
</dbReference>
<sequence>MSHFKFAHLLGLKKKASEEEDDDKEKSKKAKSRRAEEERDDEEDAEDDDDREDMEDDDDREPDAEDDDDDKEKGKKAKSRRAEEDDEDDEDAEEGENRDVKKGRRAERKRCAAIFGSKHAAGRPDMAAHLAFNTRMSAREAIDTLATVGAVAPQPQGRKSLDARMRESEQARLGPDGEKPATGKNALVSKMTSLYDTARGNK</sequence>